<name>A0A9P5TXY1_9AGAR</name>
<reference evidence="1" key="1">
    <citation type="submission" date="2020-11" db="EMBL/GenBank/DDBJ databases">
        <authorList>
            <consortium name="DOE Joint Genome Institute"/>
            <person name="Ahrendt S."/>
            <person name="Riley R."/>
            <person name="Andreopoulos W."/>
            <person name="Labutti K."/>
            <person name="Pangilinan J."/>
            <person name="Ruiz-Duenas F.J."/>
            <person name="Barrasa J.M."/>
            <person name="Sanchez-Garcia M."/>
            <person name="Camarero S."/>
            <person name="Miyauchi S."/>
            <person name="Serrano A."/>
            <person name="Linde D."/>
            <person name="Babiker R."/>
            <person name="Drula E."/>
            <person name="Ayuso-Fernandez I."/>
            <person name="Pacheco R."/>
            <person name="Padilla G."/>
            <person name="Ferreira P."/>
            <person name="Barriuso J."/>
            <person name="Kellner H."/>
            <person name="Castanera R."/>
            <person name="Alfaro M."/>
            <person name="Ramirez L."/>
            <person name="Pisabarro A.G."/>
            <person name="Kuo A."/>
            <person name="Tritt A."/>
            <person name="Lipzen A."/>
            <person name="He G."/>
            <person name="Yan M."/>
            <person name="Ng V."/>
            <person name="Cullen D."/>
            <person name="Martin F."/>
            <person name="Rosso M.-N."/>
            <person name="Henrissat B."/>
            <person name="Hibbett D."/>
            <person name="Martinez A.T."/>
            <person name="Grigoriev I.V."/>
        </authorList>
    </citation>
    <scope>NUCLEOTIDE SEQUENCE</scope>
    <source>
        <strain evidence="1">AH 40177</strain>
    </source>
</reference>
<dbReference type="EMBL" id="JADNRY010000356">
    <property type="protein sequence ID" value="KAF9058727.1"/>
    <property type="molecule type" value="Genomic_DNA"/>
</dbReference>
<sequence length="251" mass="26972">MPCTKYSSSLPCAQYLVQGPNTDLCVCDHAKEHHTEDPAPRTLPAKGPCPTTGCSGFLTLLDWSAVTRHTTCYSLQDHCRRNTCGAIYQAHYNIESIAFLNSKSTGPSPLFLNSASTQRGASTVVWQGPGSINATQAALPSTNSRRVAHTMSVLPKKGKASNHNVARSAYPSTASSTRRGAVPLNLRIVFIPEPCDTDLVPDPTLEWRPLALEAHGLVWMVLVPAGSTSMETRDTVDHSITSQLAAMEISG</sequence>
<protein>
    <submittedName>
        <fullName evidence="1">Uncharacterized protein</fullName>
    </submittedName>
</protein>
<dbReference type="AlphaFoldDB" id="A0A9P5TXY1"/>
<dbReference type="Proteomes" id="UP000772434">
    <property type="component" value="Unassembled WGS sequence"/>
</dbReference>
<organism evidence="1 2">
    <name type="scientific">Rhodocollybia butyracea</name>
    <dbReference type="NCBI Taxonomy" id="206335"/>
    <lineage>
        <taxon>Eukaryota</taxon>
        <taxon>Fungi</taxon>
        <taxon>Dikarya</taxon>
        <taxon>Basidiomycota</taxon>
        <taxon>Agaricomycotina</taxon>
        <taxon>Agaricomycetes</taxon>
        <taxon>Agaricomycetidae</taxon>
        <taxon>Agaricales</taxon>
        <taxon>Marasmiineae</taxon>
        <taxon>Omphalotaceae</taxon>
        <taxon>Rhodocollybia</taxon>
    </lineage>
</organism>
<proteinExistence type="predicted"/>
<accession>A0A9P5TXY1</accession>
<comment type="caution">
    <text evidence="1">The sequence shown here is derived from an EMBL/GenBank/DDBJ whole genome shotgun (WGS) entry which is preliminary data.</text>
</comment>
<evidence type="ECO:0000313" key="2">
    <source>
        <dbReference type="Proteomes" id="UP000772434"/>
    </source>
</evidence>
<keyword evidence="2" id="KW-1185">Reference proteome</keyword>
<gene>
    <name evidence="1" type="ORF">BDP27DRAFT_1372279</name>
</gene>
<evidence type="ECO:0000313" key="1">
    <source>
        <dbReference type="EMBL" id="KAF9058727.1"/>
    </source>
</evidence>